<evidence type="ECO:0000256" key="1">
    <source>
        <dbReference type="ARBA" id="ARBA00001938"/>
    </source>
</evidence>
<keyword evidence="8 10" id="KW-0012">Acyltransferase</keyword>
<evidence type="ECO:0000256" key="3">
    <source>
        <dbReference type="ARBA" id="ARBA00007317"/>
    </source>
</evidence>
<dbReference type="Proteomes" id="UP001378592">
    <property type="component" value="Unassembled WGS sequence"/>
</dbReference>
<keyword evidence="4 10" id="KW-0808">Transferase</keyword>
<dbReference type="Gene3D" id="2.40.50.100">
    <property type="match status" value="1"/>
</dbReference>
<name>A0AAN9VV97_9ORTH</name>
<dbReference type="FunFam" id="3.30.559.10:FF:000027">
    <property type="entry name" value="Dihydrolipoamide acetyltransferase component of pyruvate dehydrogenase complex"/>
    <property type="match status" value="1"/>
</dbReference>
<comment type="subcellular location">
    <subcellularLocation>
        <location evidence="2">Mitochondrion matrix</location>
    </subcellularLocation>
</comment>
<dbReference type="Gene3D" id="3.30.559.10">
    <property type="entry name" value="Chloramphenicol acetyltransferase-like domain"/>
    <property type="match status" value="1"/>
</dbReference>
<organism evidence="13 14">
    <name type="scientific">Gryllus longicercus</name>
    <dbReference type="NCBI Taxonomy" id="2509291"/>
    <lineage>
        <taxon>Eukaryota</taxon>
        <taxon>Metazoa</taxon>
        <taxon>Ecdysozoa</taxon>
        <taxon>Arthropoda</taxon>
        <taxon>Hexapoda</taxon>
        <taxon>Insecta</taxon>
        <taxon>Pterygota</taxon>
        <taxon>Neoptera</taxon>
        <taxon>Polyneoptera</taxon>
        <taxon>Orthoptera</taxon>
        <taxon>Ensifera</taxon>
        <taxon>Gryllidea</taxon>
        <taxon>Grylloidea</taxon>
        <taxon>Gryllidae</taxon>
        <taxon>Gryllinae</taxon>
        <taxon>Gryllus</taxon>
    </lineage>
</organism>
<evidence type="ECO:0000256" key="8">
    <source>
        <dbReference type="ARBA" id="ARBA00023315"/>
    </source>
</evidence>
<dbReference type="EC" id="2.3.1.-" evidence="10"/>
<evidence type="ECO:0000313" key="13">
    <source>
        <dbReference type="EMBL" id="KAK7868730.1"/>
    </source>
</evidence>
<keyword evidence="6" id="KW-0809">Transit peptide</keyword>
<dbReference type="GO" id="GO:0005829">
    <property type="term" value="C:cytosol"/>
    <property type="evidence" value="ECO:0007669"/>
    <property type="project" value="UniProtKB-ARBA"/>
</dbReference>
<dbReference type="SUPFAM" id="SSF51230">
    <property type="entry name" value="Single hybrid motif"/>
    <property type="match status" value="1"/>
</dbReference>
<dbReference type="InterPro" id="IPR011053">
    <property type="entry name" value="Single_hybrid_motif"/>
</dbReference>
<protein>
    <recommendedName>
        <fullName evidence="10">Dihydrolipoamide acetyltransferase component of pyruvate dehydrogenase complex</fullName>
        <ecNumber evidence="10">2.3.1.-</ecNumber>
    </recommendedName>
</protein>
<dbReference type="GO" id="GO:0031405">
    <property type="term" value="F:lipoic acid binding"/>
    <property type="evidence" value="ECO:0007669"/>
    <property type="project" value="TreeGrafter"/>
</dbReference>
<dbReference type="InterPro" id="IPR004167">
    <property type="entry name" value="PSBD"/>
</dbReference>
<dbReference type="InterPro" id="IPR036625">
    <property type="entry name" value="E3-bd_dom_sf"/>
</dbReference>
<reference evidence="13 14" key="1">
    <citation type="submission" date="2024-03" db="EMBL/GenBank/DDBJ databases">
        <title>The genome assembly and annotation of the cricket Gryllus longicercus Weissman &amp; Gray.</title>
        <authorList>
            <person name="Szrajer S."/>
            <person name="Gray D."/>
            <person name="Ylla G."/>
        </authorList>
    </citation>
    <scope>NUCLEOTIDE SEQUENCE [LARGE SCALE GENOMIC DNA]</scope>
    <source>
        <strain evidence="13">DAG 2021-001</strain>
        <tissue evidence="13">Whole body minus gut</tissue>
    </source>
</reference>
<comment type="caution">
    <text evidence="13">The sequence shown here is derived from an EMBL/GenBank/DDBJ whole genome shotgun (WGS) entry which is preliminary data.</text>
</comment>
<evidence type="ECO:0000256" key="4">
    <source>
        <dbReference type="ARBA" id="ARBA00022679"/>
    </source>
</evidence>
<dbReference type="GO" id="GO:0016407">
    <property type="term" value="F:acetyltransferase activity"/>
    <property type="evidence" value="ECO:0007669"/>
    <property type="project" value="TreeGrafter"/>
</dbReference>
<comment type="cofactor">
    <cofactor evidence="1 10">
        <name>(R)-lipoate</name>
        <dbReference type="ChEBI" id="CHEBI:83088"/>
    </cofactor>
</comment>
<accession>A0AAN9VV97</accession>
<dbReference type="Gene3D" id="4.10.320.10">
    <property type="entry name" value="E3-binding domain"/>
    <property type="match status" value="1"/>
</dbReference>
<keyword evidence="14" id="KW-1185">Reference proteome</keyword>
<evidence type="ECO:0000259" key="12">
    <source>
        <dbReference type="PROSITE" id="PS51826"/>
    </source>
</evidence>
<dbReference type="FunFam" id="4.10.320.10:FF:000002">
    <property type="entry name" value="Dihydrolipoamide acetyltransferase component of pyruvate dehydrogenase complex"/>
    <property type="match status" value="1"/>
</dbReference>
<keyword evidence="7" id="KW-0496">Mitochondrion</keyword>
<dbReference type="PROSITE" id="PS50968">
    <property type="entry name" value="BIOTINYL_LIPOYL"/>
    <property type="match status" value="1"/>
</dbReference>
<dbReference type="FunFam" id="2.40.50.100:FF:000013">
    <property type="entry name" value="Dihydrolipoamide acetyltransferase component of pyruvate dehydrogenase complex"/>
    <property type="match status" value="1"/>
</dbReference>
<keyword evidence="5 10" id="KW-0450">Lipoyl</keyword>
<dbReference type="PANTHER" id="PTHR43178:SF5">
    <property type="entry name" value="LIPOAMIDE ACYLTRANSFERASE COMPONENT OF BRANCHED-CHAIN ALPHA-KETO ACID DEHYDROGENASE COMPLEX, MITOCHONDRIAL"/>
    <property type="match status" value="1"/>
</dbReference>
<evidence type="ECO:0000256" key="5">
    <source>
        <dbReference type="ARBA" id="ARBA00022823"/>
    </source>
</evidence>
<proteinExistence type="inferred from homology"/>
<dbReference type="PROSITE" id="PS00189">
    <property type="entry name" value="LIPOYL"/>
    <property type="match status" value="1"/>
</dbReference>
<dbReference type="Pfam" id="PF02817">
    <property type="entry name" value="E3_binding"/>
    <property type="match status" value="1"/>
</dbReference>
<dbReference type="AlphaFoldDB" id="A0AAN9VV97"/>
<evidence type="ECO:0000256" key="10">
    <source>
        <dbReference type="RuleBase" id="RU003423"/>
    </source>
</evidence>
<comment type="catalytic activity">
    <reaction evidence="9">
        <text>N(6)-[(R)-dihydrolipoyl]-L-lysyl-[protein] + 2-methylpropanoyl-CoA = N(6)-[(R)-S(8)-2-methylpropanoyldihydrolipoyl]-L-lysyl-[protein] + CoA</text>
        <dbReference type="Rhea" id="RHEA:18865"/>
        <dbReference type="Rhea" id="RHEA-COMP:10475"/>
        <dbReference type="Rhea" id="RHEA-COMP:10497"/>
        <dbReference type="ChEBI" id="CHEBI:57287"/>
        <dbReference type="ChEBI" id="CHEBI:57338"/>
        <dbReference type="ChEBI" id="CHEBI:83100"/>
        <dbReference type="ChEBI" id="CHEBI:83142"/>
        <dbReference type="EC" id="2.3.1.168"/>
    </reaction>
    <physiologicalReaction direction="left-to-right" evidence="9">
        <dbReference type="Rhea" id="RHEA:18866"/>
    </physiologicalReaction>
</comment>
<dbReference type="EMBL" id="JAZDUA010000087">
    <property type="protein sequence ID" value="KAK7868730.1"/>
    <property type="molecule type" value="Genomic_DNA"/>
</dbReference>
<dbReference type="GO" id="GO:0005759">
    <property type="term" value="C:mitochondrial matrix"/>
    <property type="evidence" value="ECO:0007669"/>
    <property type="project" value="UniProtKB-SubCell"/>
</dbReference>
<gene>
    <name evidence="13" type="ORF">R5R35_002532</name>
</gene>
<evidence type="ECO:0000256" key="9">
    <source>
        <dbReference type="ARBA" id="ARBA00051775"/>
    </source>
</evidence>
<evidence type="ECO:0000256" key="7">
    <source>
        <dbReference type="ARBA" id="ARBA00023128"/>
    </source>
</evidence>
<dbReference type="Pfam" id="PF00364">
    <property type="entry name" value="Biotin_lipoyl"/>
    <property type="match status" value="1"/>
</dbReference>
<dbReference type="InterPro" id="IPR000089">
    <property type="entry name" value="Biotin_lipoyl"/>
</dbReference>
<dbReference type="InterPro" id="IPR001078">
    <property type="entry name" value="2-oxoacid_DH_actylTfrase"/>
</dbReference>
<dbReference type="InterPro" id="IPR003016">
    <property type="entry name" value="2-oxoA_DH_lipoyl-BS"/>
</dbReference>
<evidence type="ECO:0000256" key="6">
    <source>
        <dbReference type="ARBA" id="ARBA00022946"/>
    </source>
</evidence>
<dbReference type="Pfam" id="PF00198">
    <property type="entry name" value="2-oxoacid_dh"/>
    <property type="match status" value="1"/>
</dbReference>
<sequence length="479" mass="52882">MARLIKRLTSAAMGCSAIDKIMPCVNIKKTSLAFPIYRGSRFCSRHVCTVDKLLSISSHRKYTSAPRIVPFKLSDIGEGIREVTVKEWFVKVGDKVSQFDNICEVQSDKASVTITSRYDGTITKLHYNIDDTALVGDPLVDLEVFDNSTTASGGSSQENADIQTAETTEEVVDFGSKILATPAVRRLASEEKIDLKNVSGTGRHGRILKEDVLTYLEDRKKTRMHSEETRKSKEFLNVKTSDTLVSSESNVQKKPIQGFSKAMVKTMTAANMIPHFMYSDEINVTKISNIIEELKQIQTPVKFTFMPFFIKAASNSLLKFPLLNSSVDEKCEHILYKSSHNIGVAMDTPAGLVVPNIKNVEKLSILEVAQELKRLHHSGLANSLRPSDLTGGTFTLSNIGSIGGKYTLPVVLPPEVAIGGIGAVQIVPRFDELGNVVKAKVICISWAADHRIIDGATIARFSNLWKSYIENPYKLLLNV</sequence>
<feature type="domain" description="Peripheral subunit-binding (PSBD)" evidence="12">
    <location>
        <begin position="179"/>
        <end position="216"/>
    </location>
</feature>
<dbReference type="InterPro" id="IPR050743">
    <property type="entry name" value="2-oxoacid_DH_E2_comp"/>
</dbReference>
<dbReference type="InterPro" id="IPR023213">
    <property type="entry name" value="CAT-like_dom_sf"/>
</dbReference>
<evidence type="ECO:0000313" key="14">
    <source>
        <dbReference type="Proteomes" id="UP001378592"/>
    </source>
</evidence>
<feature type="domain" description="Lipoyl-binding" evidence="11">
    <location>
        <begin position="68"/>
        <end position="143"/>
    </location>
</feature>
<dbReference type="GO" id="GO:0043754">
    <property type="term" value="F:dihydrolipoamide branched chain acyltransferase activity"/>
    <property type="evidence" value="ECO:0007669"/>
    <property type="project" value="UniProtKB-EC"/>
</dbReference>
<dbReference type="PROSITE" id="PS51826">
    <property type="entry name" value="PSBD"/>
    <property type="match status" value="1"/>
</dbReference>
<dbReference type="SUPFAM" id="SSF47005">
    <property type="entry name" value="Peripheral subunit-binding domain of 2-oxo acid dehydrogenase complex"/>
    <property type="match status" value="1"/>
</dbReference>
<comment type="similarity">
    <text evidence="3 10">Belongs to the 2-oxoacid dehydrogenase family.</text>
</comment>
<dbReference type="PANTHER" id="PTHR43178">
    <property type="entry name" value="DIHYDROLIPOAMIDE ACETYLTRANSFERASE COMPONENT OF PYRUVATE DEHYDROGENASE COMPLEX"/>
    <property type="match status" value="1"/>
</dbReference>
<dbReference type="SUPFAM" id="SSF52777">
    <property type="entry name" value="CoA-dependent acyltransferases"/>
    <property type="match status" value="1"/>
</dbReference>
<evidence type="ECO:0000259" key="11">
    <source>
        <dbReference type="PROSITE" id="PS50968"/>
    </source>
</evidence>
<evidence type="ECO:0000256" key="2">
    <source>
        <dbReference type="ARBA" id="ARBA00004305"/>
    </source>
</evidence>
<dbReference type="CDD" id="cd06849">
    <property type="entry name" value="lipoyl_domain"/>
    <property type="match status" value="1"/>
</dbReference>